<protein>
    <recommendedName>
        <fullName evidence="3">Arsenic metallochaperone ArsD family protein</fullName>
    </recommendedName>
</protein>
<reference evidence="1" key="2">
    <citation type="submission" date="2021-04" db="EMBL/GenBank/DDBJ databases">
        <authorList>
            <person name="Dong X."/>
        </authorList>
    </citation>
    <scope>NUCLEOTIDE SEQUENCE</scope>
    <source>
        <strain evidence="1">ZWT</strain>
    </source>
</reference>
<gene>
    <name evidence="1" type="ORF">KDK92_18585</name>
</gene>
<dbReference type="RefSeq" id="WP_250860891.1">
    <property type="nucleotide sequence ID" value="NZ_JAGSOJ010000004.1"/>
</dbReference>
<sequence length="152" mass="16225">MSKKKIQFFTATVITCAKYALEELNNDLSNLGSGGCGGSGGGCGCGGGSSNSLMTIDSLFDIFSDMDDFEAELYNHDTDKEQYYSNLNAVFNTMGIEAIAQDSTIEYLKSAYSPIIAVDGKIIAMGRVPEDFEILDAIDENTQIPVGAPTGF</sequence>
<evidence type="ECO:0000313" key="1">
    <source>
        <dbReference type="EMBL" id="MCM1991750.1"/>
    </source>
</evidence>
<dbReference type="EMBL" id="JAGSOJ010000004">
    <property type="protein sequence ID" value="MCM1991750.1"/>
    <property type="molecule type" value="Genomic_DNA"/>
</dbReference>
<dbReference type="Proteomes" id="UP001056429">
    <property type="component" value="Unassembled WGS sequence"/>
</dbReference>
<evidence type="ECO:0000313" key="2">
    <source>
        <dbReference type="Proteomes" id="UP001056429"/>
    </source>
</evidence>
<reference evidence="1" key="1">
    <citation type="journal article" date="2021" name="mSystems">
        <title>Bacteria and Archaea Synergistically Convert Glycine Betaine to Biogenic Methane in the Formosa Cold Seep of the South China Sea.</title>
        <authorList>
            <person name="Li L."/>
            <person name="Zhang W."/>
            <person name="Zhang S."/>
            <person name="Song L."/>
            <person name="Sun Q."/>
            <person name="Zhang H."/>
            <person name="Xiang H."/>
            <person name="Dong X."/>
        </authorList>
    </citation>
    <scope>NUCLEOTIDE SEQUENCE</scope>
    <source>
        <strain evidence="1">ZWT</strain>
    </source>
</reference>
<proteinExistence type="predicted"/>
<keyword evidence="2" id="KW-1185">Reference proteome</keyword>
<evidence type="ECO:0008006" key="3">
    <source>
        <dbReference type="Google" id="ProtNLM"/>
    </source>
</evidence>
<accession>A0A9J6P6I7</accession>
<name>A0A9J6P6I7_9CLOT</name>
<organism evidence="1 2">
    <name type="scientific">Oceanirhabdus seepicola</name>
    <dbReference type="NCBI Taxonomy" id="2828781"/>
    <lineage>
        <taxon>Bacteria</taxon>
        <taxon>Bacillati</taxon>
        <taxon>Bacillota</taxon>
        <taxon>Clostridia</taxon>
        <taxon>Eubacteriales</taxon>
        <taxon>Clostridiaceae</taxon>
        <taxon>Oceanirhabdus</taxon>
    </lineage>
</organism>
<comment type="caution">
    <text evidence="1">The sequence shown here is derived from an EMBL/GenBank/DDBJ whole genome shotgun (WGS) entry which is preliminary data.</text>
</comment>
<dbReference type="AlphaFoldDB" id="A0A9J6P6I7"/>